<evidence type="ECO:0000313" key="3">
    <source>
        <dbReference type="EMBL" id="QDU35480.1"/>
    </source>
</evidence>
<gene>
    <name evidence="3" type="ORF">KS4_35630</name>
</gene>
<protein>
    <submittedName>
        <fullName evidence="3">Uncharacterized protein</fullName>
    </submittedName>
</protein>
<feature type="transmembrane region" description="Helical" evidence="2">
    <location>
        <begin position="21"/>
        <end position="41"/>
    </location>
</feature>
<proteinExistence type="predicted"/>
<reference evidence="3 4" key="1">
    <citation type="submission" date="2019-02" db="EMBL/GenBank/DDBJ databases">
        <title>Deep-cultivation of Planctomycetes and their phenomic and genomic characterization uncovers novel biology.</title>
        <authorList>
            <person name="Wiegand S."/>
            <person name="Jogler M."/>
            <person name="Boedeker C."/>
            <person name="Pinto D."/>
            <person name="Vollmers J."/>
            <person name="Rivas-Marin E."/>
            <person name="Kohn T."/>
            <person name="Peeters S.H."/>
            <person name="Heuer A."/>
            <person name="Rast P."/>
            <person name="Oberbeckmann S."/>
            <person name="Bunk B."/>
            <person name="Jeske O."/>
            <person name="Meyerdierks A."/>
            <person name="Storesund J.E."/>
            <person name="Kallscheuer N."/>
            <person name="Luecker S."/>
            <person name="Lage O.M."/>
            <person name="Pohl T."/>
            <person name="Merkel B.J."/>
            <person name="Hornburger P."/>
            <person name="Mueller R.-W."/>
            <person name="Bruemmer F."/>
            <person name="Labrenz M."/>
            <person name="Spormann A.M."/>
            <person name="Op den Camp H."/>
            <person name="Overmann J."/>
            <person name="Amann R."/>
            <person name="Jetten M.S.M."/>
            <person name="Mascher T."/>
            <person name="Medema M.H."/>
            <person name="Devos D.P."/>
            <person name="Kaster A.-K."/>
            <person name="Ovreas L."/>
            <person name="Rohde M."/>
            <person name="Galperin M.Y."/>
            <person name="Jogler C."/>
        </authorList>
    </citation>
    <scope>NUCLEOTIDE SEQUENCE [LARGE SCALE GENOMIC DNA]</scope>
    <source>
        <strain evidence="3 4">KS4</strain>
    </source>
</reference>
<feature type="compositionally biased region" description="Basic and acidic residues" evidence="1">
    <location>
        <begin position="468"/>
        <end position="486"/>
    </location>
</feature>
<keyword evidence="2" id="KW-1133">Transmembrane helix</keyword>
<evidence type="ECO:0000256" key="1">
    <source>
        <dbReference type="SAM" id="MobiDB-lite"/>
    </source>
</evidence>
<name>A0A517YZ26_9BACT</name>
<feature type="region of interest" description="Disordered" evidence="1">
    <location>
        <begin position="466"/>
        <end position="503"/>
    </location>
</feature>
<keyword evidence="2" id="KW-0812">Transmembrane</keyword>
<keyword evidence="4" id="KW-1185">Reference proteome</keyword>
<evidence type="ECO:0000313" key="4">
    <source>
        <dbReference type="Proteomes" id="UP000317369"/>
    </source>
</evidence>
<organism evidence="3 4">
    <name type="scientific">Poriferisphaera corsica</name>
    <dbReference type="NCBI Taxonomy" id="2528020"/>
    <lineage>
        <taxon>Bacteria</taxon>
        <taxon>Pseudomonadati</taxon>
        <taxon>Planctomycetota</taxon>
        <taxon>Phycisphaerae</taxon>
        <taxon>Phycisphaerales</taxon>
        <taxon>Phycisphaeraceae</taxon>
        <taxon>Poriferisphaera</taxon>
    </lineage>
</organism>
<keyword evidence="2" id="KW-0472">Membrane</keyword>
<sequence>MGMNEKLRKWVWKINELSMRAKVVVVCVLLVMGALWVSAMMRPGEPELRMATGYEQAMAGRVMELLEKDKDGAFIARVDVGAEGNEGGSGNGMGGDGGWVYGVDVGMLLQYAAVAENEAMYLALRKMVVEHLIVSGDAVEGFGEGREMDFVAWRYPTKRTIEINEKRWERWGRLNASVEPIDATGTTEALRVAEGLWMGGFVFKRQEDKNLAVRVLRGYAAHAYVDQGVWMIRNYINLQTGAGATNSYTIDYDPDFVWTVANAVSDEMLLDVARRSRGLMLDARSEGGLIHSLVQPEIVTLMDPLPGPIFSPGGVEQINNVVSVAERCGLTVREVAKGVLDFCMGDLKSLRKYYDAKTGKRVGKRGVGRPGIGTYAPLLRLAMRLDERGAYKRILPRLLWEVRGIVRKLEVRGVRAIEGGDDGVSIYEIGEALLSLRLGAIYYAVGDSRVMLPGYVGRVERMEDEVEKIEGQGKKDNGEEKKVKEDKEEEQEMILPEKVSEAD</sequence>
<dbReference type="AlphaFoldDB" id="A0A517YZ26"/>
<dbReference type="EMBL" id="CP036425">
    <property type="protein sequence ID" value="QDU35480.1"/>
    <property type="molecule type" value="Genomic_DNA"/>
</dbReference>
<accession>A0A517YZ26</accession>
<dbReference type="KEGG" id="pcor:KS4_35630"/>
<dbReference type="Proteomes" id="UP000317369">
    <property type="component" value="Chromosome"/>
</dbReference>
<evidence type="ECO:0000256" key="2">
    <source>
        <dbReference type="SAM" id="Phobius"/>
    </source>
</evidence>